<organism evidence="1 2">
    <name type="scientific">Xenoophorus captivus</name>
    <dbReference type="NCBI Taxonomy" id="1517983"/>
    <lineage>
        <taxon>Eukaryota</taxon>
        <taxon>Metazoa</taxon>
        <taxon>Chordata</taxon>
        <taxon>Craniata</taxon>
        <taxon>Vertebrata</taxon>
        <taxon>Euteleostomi</taxon>
        <taxon>Actinopterygii</taxon>
        <taxon>Neopterygii</taxon>
        <taxon>Teleostei</taxon>
        <taxon>Neoteleostei</taxon>
        <taxon>Acanthomorphata</taxon>
        <taxon>Ovalentaria</taxon>
        <taxon>Atherinomorphae</taxon>
        <taxon>Cyprinodontiformes</taxon>
        <taxon>Goodeidae</taxon>
        <taxon>Xenoophorus</taxon>
    </lineage>
</organism>
<dbReference type="Proteomes" id="UP001434883">
    <property type="component" value="Unassembled WGS sequence"/>
</dbReference>
<keyword evidence="2" id="KW-1185">Reference proteome</keyword>
<accession>A0ABV0RSN1</accession>
<proteinExistence type="predicted"/>
<feature type="non-terminal residue" evidence="1">
    <location>
        <position position="1"/>
    </location>
</feature>
<evidence type="ECO:0000313" key="2">
    <source>
        <dbReference type="Proteomes" id="UP001434883"/>
    </source>
</evidence>
<reference evidence="1 2" key="1">
    <citation type="submission" date="2021-06" db="EMBL/GenBank/DDBJ databases">
        <authorList>
            <person name="Palmer J.M."/>
        </authorList>
    </citation>
    <scope>NUCLEOTIDE SEQUENCE [LARGE SCALE GENOMIC DNA]</scope>
    <source>
        <strain evidence="1 2">XC_2019</strain>
        <tissue evidence="1">Muscle</tissue>
    </source>
</reference>
<comment type="caution">
    <text evidence="1">The sequence shown here is derived from an EMBL/GenBank/DDBJ whole genome shotgun (WGS) entry which is preliminary data.</text>
</comment>
<gene>
    <name evidence="1" type="ORF">XENOCAPTIV_017487</name>
</gene>
<sequence length="76" mass="8706">TTDHAVTTDLWTEERTSTHYITATVHYILNWKMVNRILATREMEGVKSSDNIRRTVGGILQVALSFKSDCLYLYGI</sequence>
<protein>
    <submittedName>
        <fullName evidence="1">Uncharacterized protein</fullName>
    </submittedName>
</protein>
<name>A0ABV0RSN1_9TELE</name>
<dbReference type="EMBL" id="JAHRIN010054057">
    <property type="protein sequence ID" value="MEQ2210672.1"/>
    <property type="molecule type" value="Genomic_DNA"/>
</dbReference>
<evidence type="ECO:0000313" key="1">
    <source>
        <dbReference type="EMBL" id="MEQ2210672.1"/>
    </source>
</evidence>